<evidence type="ECO:0000313" key="2">
    <source>
        <dbReference type="Proteomes" id="UP000798662"/>
    </source>
</evidence>
<gene>
    <name evidence="1" type="ORF">I4F81_006621</name>
</gene>
<protein>
    <submittedName>
        <fullName evidence="1">Uncharacterized protein</fullName>
    </submittedName>
</protein>
<proteinExistence type="predicted"/>
<name>A0ACC3C286_PYRYE</name>
<evidence type="ECO:0000313" key="1">
    <source>
        <dbReference type="EMBL" id="KAK1864071.1"/>
    </source>
</evidence>
<accession>A0ACC3C286</accession>
<sequence length="326" mass="32531">MGALLSRAFAAVYDPMMGGVERAVLASVRRSLLRAASGRVLEVGAGTGSNLVHYAALAAEVVAAAADNDNGAAAAAADGAAPADGGSPAIAAAPAAAGGTGRPPPPFTRLVLVEPSPLMRRQLHAKLDALAATAPALAAAVEVADAALPHLPYPDGAFDTVILFLVLCSVPNVAAAVGEVRRMLAPGGRVLLVEHLPAHAATAPVVAAWQARLAGLWAAVAGGCQLRRETVAALAAGGLDVGGVTEQSWSGIDWGADLFLTRVAVGEAHTDEREGMAPTRSKKFTIMASSSGVHQWPFSASFVAGCAGSKSSSPAVASPAGAAIPR</sequence>
<organism evidence="1 2">
    <name type="scientific">Pyropia yezoensis</name>
    <name type="common">Susabi-nori</name>
    <name type="synonym">Porphyra yezoensis</name>
    <dbReference type="NCBI Taxonomy" id="2788"/>
    <lineage>
        <taxon>Eukaryota</taxon>
        <taxon>Rhodophyta</taxon>
        <taxon>Bangiophyceae</taxon>
        <taxon>Bangiales</taxon>
        <taxon>Bangiaceae</taxon>
        <taxon>Pyropia</taxon>
    </lineage>
</organism>
<comment type="caution">
    <text evidence="1">The sequence shown here is derived from an EMBL/GenBank/DDBJ whole genome shotgun (WGS) entry which is preliminary data.</text>
</comment>
<dbReference type="Proteomes" id="UP000798662">
    <property type="component" value="Chromosome 2"/>
</dbReference>
<reference evidence="1" key="1">
    <citation type="submission" date="2019-11" db="EMBL/GenBank/DDBJ databases">
        <title>Nori genome reveals adaptations in red seaweeds to the harsh intertidal environment.</title>
        <authorList>
            <person name="Wang D."/>
            <person name="Mao Y."/>
        </authorList>
    </citation>
    <scope>NUCLEOTIDE SEQUENCE</scope>
    <source>
        <tissue evidence="1">Gametophyte</tissue>
    </source>
</reference>
<keyword evidence="2" id="KW-1185">Reference proteome</keyword>
<dbReference type="EMBL" id="CM020619">
    <property type="protein sequence ID" value="KAK1864071.1"/>
    <property type="molecule type" value="Genomic_DNA"/>
</dbReference>